<dbReference type="OrthoDB" id="19209at2759"/>
<dbReference type="RefSeq" id="XP_024714797.1">
    <property type="nucleotide sequence ID" value="XM_024856917.1"/>
</dbReference>
<dbReference type="InterPro" id="IPR009018">
    <property type="entry name" value="Signal_recog_particle_SRP9/14"/>
</dbReference>
<evidence type="ECO:0000313" key="8">
    <source>
        <dbReference type="EMBL" id="PSK39707.1"/>
    </source>
</evidence>
<dbReference type="InterPro" id="IPR003210">
    <property type="entry name" value="Signal_recog_particle_SRP14"/>
</dbReference>
<dbReference type="GO" id="GO:0008312">
    <property type="term" value="F:7S RNA binding"/>
    <property type="evidence" value="ECO:0007669"/>
    <property type="project" value="UniProtKB-UniRule"/>
</dbReference>
<organism evidence="8 9">
    <name type="scientific">Candidozyma pseudohaemuli</name>
    <dbReference type="NCBI Taxonomy" id="418784"/>
    <lineage>
        <taxon>Eukaryota</taxon>
        <taxon>Fungi</taxon>
        <taxon>Dikarya</taxon>
        <taxon>Ascomycota</taxon>
        <taxon>Saccharomycotina</taxon>
        <taxon>Pichiomycetes</taxon>
        <taxon>Metschnikowiaceae</taxon>
        <taxon>Candidozyma</taxon>
    </lineage>
</organism>
<dbReference type="Proteomes" id="UP000241107">
    <property type="component" value="Unassembled WGS sequence"/>
</dbReference>
<name>A0A2P7YUR5_9ASCO</name>
<reference evidence="8 9" key="1">
    <citation type="submission" date="2018-03" db="EMBL/GenBank/DDBJ databases">
        <title>Candida pseudohaemulonii genome assembly and annotation.</title>
        <authorList>
            <person name="Munoz J.F."/>
            <person name="Gade L.G."/>
            <person name="Chow N.A."/>
            <person name="Litvintseva A.P."/>
            <person name="Loparev V.N."/>
            <person name="Cuomo C.A."/>
        </authorList>
    </citation>
    <scope>NUCLEOTIDE SEQUENCE [LARGE SCALE GENOMIC DNA]</scope>
    <source>
        <strain evidence="8 9">B12108</strain>
    </source>
</reference>
<keyword evidence="4 7" id="KW-0694">RNA-binding</keyword>
<gene>
    <name evidence="8" type="ORF">C7M61_001512</name>
</gene>
<evidence type="ECO:0000256" key="6">
    <source>
        <dbReference type="ARBA" id="ARBA00023274"/>
    </source>
</evidence>
<comment type="caution">
    <text evidence="8">The sequence shown here is derived from an EMBL/GenBank/DDBJ whole genome shotgun (WGS) entry which is preliminary data.</text>
</comment>
<dbReference type="VEuPathDB" id="FungiDB:C7M61_001512"/>
<dbReference type="GeneID" id="36564902"/>
<keyword evidence="5 7" id="KW-0733">Signal recognition particle</keyword>
<comment type="similarity">
    <text evidence="2 7">Belongs to the SRP14 family.</text>
</comment>
<proteinExistence type="inferred from homology"/>
<sequence length="124" mass="13772">MGRLNNAEFISKVEAILASNEGKSSVYFTQKRLSTPLEKESIDLVKDLSSNVVEHPTAYPTNTQTYPVLIRATLGKKDSKISTVVEPANLDAFWLEYAQALKTGFVGLKKKEKKKAKKSKVTKP</sequence>
<dbReference type="EMBL" id="PYFQ01000002">
    <property type="protein sequence ID" value="PSK39707.1"/>
    <property type="molecule type" value="Genomic_DNA"/>
</dbReference>
<dbReference type="GO" id="GO:0005786">
    <property type="term" value="C:signal recognition particle, endoplasmic reticulum targeting"/>
    <property type="evidence" value="ECO:0007669"/>
    <property type="project" value="UniProtKB-UniRule"/>
</dbReference>
<protein>
    <recommendedName>
        <fullName evidence="7">Signal recognition particle subunit SRP14</fullName>
    </recommendedName>
    <alternativeName>
        <fullName evidence="7">Signal recognition particle 14 kDa protein</fullName>
    </alternativeName>
</protein>
<comment type="subcellular location">
    <subcellularLocation>
        <location evidence="1 7">Cytoplasm</location>
    </subcellularLocation>
</comment>
<accession>A0A2P7YUR5</accession>
<keyword evidence="6 7" id="KW-0687">Ribonucleoprotein</keyword>
<dbReference type="STRING" id="418784.A0A2P7YUR5"/>
<dbReference type="PANTHER" id="PTHR12013">
    <property type="entry name" value="SIGNAL RECOGNITION PARTICLE 14 KD PROTEIN"/>
    <property type="match status" value="1"/>
</dbReference>
<comment type="subunit">
    <text evidence="7">Component of a fungal signal recognition particle (SRP) complex that consists of a 7SL RNA molecule (scR1) and at least six protein subunits: SRP72, SRP68, SRP54, SEC65, SRP21 and SRP14.</text>
</comment>
<comment type="function">
    <text evidence="7">Component of the signal recognition particle (SRP) complex, a ribonucleoprotein complex that mediates the cotranslational targeting of secretory and membrane proteins to the endoplasmic reticulum (ER).</text>
</comment>
<dbReference type="Pfam" id="PF02290">
    <property type="entry name" value="SRP14"/>
    <property type="match status" value="1"/>
</dbReference>
<dbReference type="SUPFAM" id="SSF54762">
    <property type="entry name" value="Signal recognition particle alu RNA binding heterodimer, SRP9/14"/>
    <property type="match status" value="1"/>
</dbReference>
<dbReference type="AlphaFoldDB" id="A0A2P7YUR5"/>
<keyword evidence="9" id="KW-1185">Reference proteome</keyword>
<evidence type="ECO:0000256" key="3">
    <source>
        <dbReference type="ARBA" id="ARBA00022490"/>
    </source>
</evidence>
<evidence type="ECO:0000256" key="7">
    <source>
        <dbReference type="RuleBase" id="RU368100"/>
    </source>
</evidence>
<evidence type="ECO:0000256" key="2">
    <source>
        <dbReference type="ARBA" id="ARBA00010349"/>
    </source>
</evidence>
<evidence type="ECO:0000256" key="5">
    <source>
        <dbReference type="ARBA" id="ARBA00023135"/>
    </source>
</evidence>
<evidence type="ECO:0000256" key="4">
    <source>
        <dbReference type="ARBA" id="ARBA00022884"/>
    </source>
</evidence>
<dbReference type="GO" id="GO:0030942">
    <property type="term" value="F:endoplasmic reticulum signal peptide binding"/>
    <property type="evidence" value="ECO:0007669"/>
    <property type="project" value="UniProtKB-UniRule"/>
</dbReference>
<keyword evidence="3 7" id="KW-0963">Cytoplasm</keyword>
<evidence type="ECO:0000313" key="9">
    <source>
        <dbReference type="Proteomes" id="UP000241107"/>
    </source>
</evidence>
<dbReference type="Gene3D" id="3.30.720.10">
    <property type="entry name" value="Signal recognition particle alu RNA binding heterodimer, srp9/1"/>
    <property type="match status" value="1"/>
</dbReference>
<dbReference type="GO" id="GO:0006614">
    <property type="term" value="P:SRP-dependent cotranslational protein targeting to membrane"/>
    <property type="evidence" value="ECO:0007669"/>
    <property type="project" value="UniProtKB-UniRule"/>
</dbReference>
<evidence type="ECO:0000256" key="1">
    <source>
        <dbReference type="ARBA" id="ARBA00004496"/>
    </source>
</evidence>